<dbReference type="Proteomes" id="UP000265800">
    <property type="component" value="Unassembled WGS sequence"/>
</dbReference>
<accession>A0A399EFX1</accession>
<dbReference type="OrthoDB" id="34471at2"/>
<evidence type="ECO:0000313" key="2">
    <source>
        <dbReference type="Proteomes" id="UP000265800"/>
    </source>
</evidence>
<sequence length="124" mass="13982">MFDLNERLLYLAHSLKEVQAEVEGSSERFYRGSPQKPGALFLEVVESGGIIYGLPPYPGCRFHTPAVRPHPHQPGWVCLANPTEEDEEALWQSIRYAYERAAEPIHPPISKPVALEAHPLRAVR</sequence>
<comment type="caution">
    <text evidence="1">The sequence shown here is derived from an EMBL/GenBank/DDBJ whole genome shotgun (WGS) entry which is preliminary data.</text>
</comment>
<gene>
    <name evidence="1" type="ORF">Mlute_02369</name>
</gene>
<dbReference type="RefSeq" id="WP_119360895.1">
    <property type="nucleotide sequence ID" value="NZ_QWKZ01000095.1"/>
</dbReference>
<name>A0A399EFX1_9DEIN</name>
<keyword evidence="2" id="KW-1185">Reference proteome</keyword>
<proteinExistence type="predicted"/>
<evidence type="ECO:0000313" key="1">
    <source>
        <dbReference type="EMBL" id="RIH82858.1"/>
    </source>
</evidence>
<dbReference type="EMBL" id="QWKZ01000095">
    <property type="protein sequence ID" value="RIH82858.1"/>
    <property type="molecule type" value="Genomic_DNA"/>
</dbReference>
<organism evidence="1 2">
    <name type="scientific">Meiothermus luteus</name>
    <dbReference type="NCBI Taxonomy" id="2026184"/>
    <lineage>
        <taxon>Bacteria</taxon>
        <taxon>Thermotogati</taxon>
        <taxon>Deinococcota</taxon>
        <taxon>Deinococci</taxon>
        <taxon>Thermales</taxon>
        <taxon>Thermaceae</taxon>
        <taxon>Meiothermus</taxon>
    </lineage>
</organism>
<protein>
    <submittedName>
        <fullName evidence="1">Uncharacterized protein</fullName>
    </submittedName>
</protein>
<dbReference type="AlphaFoldDB" id="A0A399EFX1"/>
<reference evidence="1 2" key="1">
    <citation type="submission" date="2018-08" db="EMBL/GenBank/DDBJ databases">
        <title>Meiothermus luteus KCTC 52599 genome sequencing project.</title>
        <authorList>
            <person name="Da Costa M.S."/>
            <person name="Albuquerque L."/>
            <person name="Raposo P."/>
            <person name="Froufe H.J.C."/>
            <person name="Barroso C.S."/>
            <person name="Egas C."/>
        </authorList>
    </citation>
    <scope>NUCLEOTIDE SEQUENCE [LARGE SCALE GENOMIC DNA]</scope>
    <source>
        <strain evidence="1 2">KCTC 52599</strain>
    </source>
</reference>